<evidence type="ECO:0000256" key="2">
    <source>
        <dbReference type="ARBA" id="ARBA00022658"/>
    </source>
</evidence>
<evidence type="ECO:0000313" key="8">
    <source>
        <dbReference type="Proteomes" id="UP000193498"/>
    </source>
</evidence>
<evidence type="ECO:0000313" key="7">
    <source>
        <dbReference type="EMBL" id="ORY04421.1"/>
    </source>
</evidence>
<feature type="domain" description="PH" evidence="4">
    <location>
        <begin position="518"/>
        <end position="627"/>
    </location>
</feature>
<dbReference type="GO" id="GO:0035556">
    <property type="term" value="P:intracellular signal transduction"/>
    <property type="evidence" value="ECO:0007669"/>
    <property type="project" value="InterPro"/>
</dbReference>
<dbReference type="Gene3D" id="2.30.29.30">
    <property type="entry name" value="Pleckstrin-homology domain (PH domain)/Phosphotyrosine-binding domain (PTB)"/>
    <property type="match status" value="1"/>
</dbReference>
<sequence>MPYTSIPKPPDSSELEDLSASTQYWSLREKETQRNQLRNSHYRAGPPMIPPRNNFPQQLHDQVITPRHEYCGVALQPFQPHSQYVNHQDGYNYWHQQSDTYGYHSTPDSNPYFPQPQYPARDTAIYYGQPAEIPQGRFQENPEPHSGFPLRMPDPSDYISRNTLVHFPSEMNPCYPTSYEHSDFMTIPDPRDYQMSLADINPYDPTLLPIAHEGLLKTLQSKRDISQSNEYLNCFSGHEIVSAICDVLEVAQRETAMKIGRLLQENEVFQHVSSNNRILMDNDQEFYRLCILDAKDEPKADLVETSDSGQPVEDQPVPEDNQEQVASSLAEQAVNDQPSDTPLYTTTNVSRKPTELIRQSANEYESLWIASIPEGIMDTLSDKERSRQIAIFEIIYTEEEYLRDLKLYDTLFIEPLRASRVFGSDKAENFIQDVFVNYRELQQIHEEIIAILKERQSLNAIIEMIGDIIVQFVERFEPYVHFSTGSVNSGRVLKNERAQSSALDGFLEDLKLDDKDRQYIRDGLLKRSIGQSLRLILFDHMLLLAKDKKAFTNSNITYRAYVKPIPLELLTIQIHSDNSDAAGEESTKNSYCFTITDLSKCGGSYTLIASSFAERKQWVDKIQEQKAKRMYKQPRIFEIARVSDHGFVLEKTALCSCVYSTREGRRKIAIGTMDGLFSGFEGDPASFRKVLDHPRIHQVEVLEEIRMVVVLQDKLLLTYSIDILDSPESWANRQSQKLASQVSYFGTGRCDGKLLVVLMKLKGMKSFFKVLEPVSLRENPKIKGKLLCQRNGFALRLFKEFYIGAESFSVQFLTKKLYVVCPKGFEIINLEALHLNKSIPDLSDEAQFGFINRREECKPLAMFPLDTEEFLLCYNEFAIHLDKLGRRTRPNL</sequence>
<dbReference type="PANTHER" id="PTHR46572">
    <property type="entry name" value="RHO1 GDP-GTP EXCHANGE PROTEIN 1-RELATED"/>
    <property type="match status" value="1"/>
</dbReference>
<feature type="compositionally biased region" description="Polar residues" evidence="3">
    <location>
        <begin position="323"/>
        <end position="347"/>
    </location>
</feature>
<keyword evidence="1" id="KW-0597">Phosphoprotein</keyword>
<keyword evidence="2" id="KW-0344">Guanine-nucleotide releasing factor</keyword>
<dbReference type="PANTHER" id="PTHR46572:SF1">
    <property type="entry name" value="RHO1 GUANINE NUCLEOTIDE EXCHANGE FACTOR TUS1"/>
    <property type="match status" value="1"/>
</dbReference>
<proteinExistence type="predicted"/>
<dbReference type="InterPro" id="IPR035899">
    <property type="entry name" value="DBL_dom_sf"/>
</dbReference>
<dbReference type="SMART" id="SM00325">
    <property type="entry name" value="RhoGEF"/>
    <property type="match status" value="1"/>
</dbReference>
<dbReference type="InterPro" id="IPR001180">
    <property type="entry name" value="CNH_dom"/>
</dbReference>
<dbReference type="PROSITE" id="PS50010">
    <property type="entry name" value="DH_2"/>
    <property type="match status" value="1"/>
</dbReference>
<reference evidence="7 8" key="1">
    <citation type="submission" date="2016-07" db="EMBL/GenBank/DDBJ databases">
        <title>Pervasive Adenine N6-methylation of Active Genes in Fungi.</title>
        <authorList>
            <consortium name="DOE Joint Genome Institute"/>
            <person name="Mondo S.J."/>
            <person name="Dannebaum R.O."/>
            <person name="Kuo R.C."/>
            <person name="Labutti K."/>
            <person name="Haridas S."/>
            <person name="Kuo A."/>
            <person name="Salamov A."/>
            <person name="Ahrendt S.R."/>
            <person name="Lipzen A."/>
            <person name="Sullivan W."/>
            <person name="Andreopoulos W.B."/>
            <person name="Clum A."/>
            <person name="Lindquist E."/>
            <person name="Daum C."/>
            <person name="Ramamoorthy G.K."/>
            <person name="Gryganskyi A."/>
            <person name="Culley D."/>
            <person name="Magnuson J.K."/>
            <person name="James T.Y."/>
            <person name="O'Malley M.A."/>
            <person name="Stajich J.E."/>
            <person name="Spatafora J.W."/>
            <person name="Visel A."/>
            <person name="Grigoriev I.V."/>
        </authorList>
    </citation>
    <scope>NUCLEOTIDE SEQUENCE [LARGE SCALE GENOMIC DNA]</scope>
    <source>
        <strain evidence="7 8">CBS 931.73</strain>
    </source>
</reference>
<dbReference type="SMART" id="SM00233">
    <property type="entry name" value="PH"/>
    <property type="match status" value="1"/>
</dbReference>
<dbReference type="SUPFAM" id="SSF46785">
    <property type="entry name" value="Winged helix' DNA-binding domain"/>
    <property type="match status" value="1"/>
</dbReference>
<feature type="domain" description="DH" evidence="5">
    <location>
        <begin position="386"/>
        <end position="543"/>
    </location>
</feature>
<dbReference type="OrthoDB" id="2272012at2759"/>
<dbReference type="PROSITE" id="PS50219">
    <property type="entry name" value="CNH"/>
    <property type="match status" value="1"/>
</dbReference>
<dbReference type="Pfam" id="PF00621">
    <property type="entry name" value="RhoGEF"/>
    <property type="match status" value="1"/>
</dbReference>
<dbReference type="SUPFAM" id="SSF48065">
    <property type="entry name" value="DBL homology domain (DH-domain)"/>
    <property type="match status" value="1"/>
</dbReference>
<accession>A0A1Y1Z2A0</accession>
<dbReference type="EMBL" id="MCFE01000035">
    <property type="protein sequence ID" value="ORY04421.1"/>
    <property type="molecule type" value="Genomic_DNA"/>
</dbReference>
<dbReference type="Pfam" id="PF15405">
    <property type="entry name" value="PH_5"/>
    <property type="match status" value="1"/>
</dbReference>
<dbReference type="Proteomes" id="UP000193498">
    <property type="component" value="Unassembled WGS sequence"/>
</dbReference>
<dbReference type="AlphaFoldDB" id="A0A1Y1Z2A0"/>
<name>A0A1Y1Z2A0_9FUNG</name>
<evidence type="ECO:0008006" key="9">
    <source>
        <dbReference type="Google" id="ProtNLM"/>
    </source>
</evidence>
<dbReference type="InterPro" id="IPR011993">
    <property type="entry name" value="PH-like_dom_sf"/>
</dbReference>
<keyword evidence="8" id="KW-1185">Reference proteome</keyword>
<dbReference type="CDD" id="cd04371">
    <property type="entry name" value="DEP"/>
    <property type="match status" value="1"/>
</dbReference>
<dbReference type="Pfam" id="PF00780">
    <property type="entry name" value="CNH"/>
    <property type="match status" value="1"/>
</dbReference>
<evidence type="ECO:0000256" key="3">
    <source>
        <dbReference type="SAM" id="MobiDB-lite"/>
    </source>
</evidence>
<dbReference type="Pfam" id="PF00610">
    <property type="entry name" value="DEP"/>
    <property type="match status" value="1"/>
</dbReference>
<dbReference type="Gene3D" id="1.20.900.10">
    <property type="entry name" value="Dbl homology (DH) domain"/>
    <property type="match status" value="1"/>
</dbReference>
<dbReference type="PROSITE" id="PS50003">
    <property type="entry name" value="PH_DOMAIN"/>
    <property type="match status" value="1"/>
</dbReference>
<feature type="non-terminal residue" evidence="7">
    <location>
        <position position="892"/>
    </location>
</feature>
<dbReference type="STRING" id="1314790.A0A1Y1Z2A0"/>
<evidence type="ECO:0000259" key="4">
    <source>
        <dbReference type="PROSITE" id="PS50003"/>
    </source>
</evidence>
<dbReference type="Gene3D" id="1.10.10.10">
    <property type="entry name" value="Winged helix-like DNA-binding domain superfamily/Winged helix DNA-binding domain"/>
    <property type="match status" value="1"/>
</dbReference>
<dbReference type="SUPFAM" id="SSF50729">
    <property type="entry name" value="PH domain-like"/>
    <property type="match status" value="1"/>
</dbReference>
<dbReference type="InterPro" id="IPR052233">
    <property type="entry name" value="Rho-type_GEFs"/>
</dbReference>
<gene>
    <name evidence="7" type="ORF">K493DRAFT_333927</name>
</gene>
<dbReference type="InterPro" id="IPR036390">
    <property type="entry name" value="WH_DNA-bd_sf"/>
</dbReference>
<feature type="domain" description="CNH" evidence="6">
    <location>
        <begin position="650"/>
        <end position="892"/>
    </location>
</feature>
<dbReference type="GO" id="GO:0005085">
    <property type="term" value="F:guanyl-nucleotide exchange factor activity"/>
    <property type="evidence" value="ECO:0007669"/>
    <property type="project" value="UniProtKB-KW"/>
</dbReference>
<evidence type="ECO:0000259" key="6">
    <source>
        <dbReference type="PROSITE" id="PS50219"/>
    </source>
</evidence>
<dbReference type="SMART" id="SM00049">
    <property type="entry name" value="DEP"/>
    <property type="match status" value="1"/>
</dbReference>
<dbReference type="InterPro" id="IPR000219">
    <property type="entry name" value="DH_dom"/>
</dbReference>
<dbReference type="InterPro" id="IPR036388">
    <property type="entry name" value="WH-like_DNA-bd_sf"/>
</dbReference>
<protein>
    <recommendedName>
        <fullName evidence="9">CNH-domain-containing protein</fullName>
    </recommendedName>
</protein>
<feature type="region of interest" description="Disordered" evidence="3">
    <location>
        <begin position="301"/>
        <end position="347"/>
    </location>
</feature>
<comment type="caution">
    <text evidence="7">The sequence shown here is derived from an EMBL/GenBank/DDBJ whole genome shotgun (WGS) entry which is preliminary data.</text>
</comment>
<organism evidence="7 8">
    <name type="scientific">Basidiobolus meristosporus CBS 931.73</name>
    <dbReference type="NCBI Taxonomy" id="1314790"/>
    <lineage>
        <taxon>Eukaryota</taxon>
        <taxon>Fungi</taxon>
        <taxon>Fungi incertae sedis</taxon>
        <taxon>Zoopagomycota</taxon>
        <taxon>Entomophthoromycotina</taxon>
        <taxon>Basidiobolomycetes</taxon>
        <taxon>Basidiobolales</taxon>
        <taxon>Basidiobolaceae</taxon>
        <taxon>Basidiobolus</taxon>
    </lineage>
</organism>
<dbReference type="InterPro" id="IPR041675">
    <property type="entry name" value="PH_5"/>
</dbReference>
<evidence type="ECO:0000256" key="1">
    <source>
        <dbReference type="ARBA" id="ARBA00022553"/>
    </source>
</evidence>
<dbReference type="InterPro" id="IPR000591">
    <property type="entry name" value="DEP_dom"/>
</dbReference>
<dbReference type="InParanoid" id="A0A1Y1Z2A0"/>
<dbReference type="InterPro" id="IPR001849">
    <property type="entry name" value="PH_domain"/>
</dbReference>
<evidence type="ECO:0000259" key="5">
    <source>
        <dbReference type="PROSITE" id="PS50010"/>
    </source>
</evidence>